<evidence type="ECO:0000256" key="5">
    <source>
        <dbReference type="ARBA" id="ARBA00022519"/>
    </source>
</evidence>
<evidence type="ECO:0000256" key="6">
    <source>
        <dbReference type="ARBA" id="ARBA00022692"/>
    </source>
</evidence>
<evidence type="ECO:0000256" key="9">
    <source>
        <dbReference type="ARBA" id="ARBA00023136"/>
    </source>
</evidence>
<dbReference type="InterPro" id="IPR006260">
    <property type="entry name" value="TonB/TolA_C"/>
</dbReference>
<reference evidence="11" key="1">
    <citation type="submission" date="2018-06" db="EMBL/GenBank/DDBJ databases">
        <authorList>
            <person name="Zhirakovskaya E."/>
        </authorList>
    </citation>
    <scope>NUCLEOTIDE SEQUENCE</scope>
</reference>
<keyword evidence="6" id="KW-0812">Transmembrane</keyword>
<dbReference type="PROSITE" id="PS52015">
    <property type="entry name" value="TONB_CTD"/>
    <property type="match status" value="1"/>
</dbReference>
<name>A0A3B0XD90_9ZZZZ</name>
<evidence type="ECO:0000256" key="7">
    <source>
        <dbReference type="ARBA" id="ARBA00022927"/>
    </source>
</evidence>
<evidence type="ECO:0000256" key="2">
    <source>
        <dbReference type="ARBA" id="ARBA00006555"/>
    </source>
</evidence>
<feature type="domain" description="TonB C-terminal" evidence="10">
    <location>
        <begin position="135"/>
        <end position="228"/>
    </location>
</feature>
<proteinExistence type="inferred from homology"/>
<evidence type="ECO:0000256" key="4">
    <source>
        <dbReference type="ARBA" id="ARBA00022475"/>
    </source>
</evidence>
<dbReference type="InterPro" id="IPR051045">
    <property type="entry name" value="TonB-dependent_transducer"/>
</dbReference>
<accession>A0A3B0XD90</accession>
<dbReference type="GO" id="GO:0005886">
    <property type="term" value="C:plasma membrane"/>
    <property type="evidence" value="ECO:0007669"/>
    <property type="project" value="UniProtKB-SubCell"/>
</dbReference>
<keyword evidence="4" id="KW-1003">Cell membrane</keyword>
<dbReference type="AlphaFoldDB" id="A0A3B0XD90"/>
<keyword evidence="7" id="KW-0653">Protein transport</keyword>
<keyword evidence="5" id="KW-0997">Cell inner membrane</keyword>
<dbReference type="Gene3D" id="3.30.1150.10">
    <property type="match status" value="1"/>
</dbReference>
<comment type="similarity">
    <text evidence="2">Belongs to the TonB family.</text>
</comment>
<evidence type="ECO:0000256" key="1">
    <source>
        <dbReference type="ARBA" id="ARBA00004383"/>
    </source>
</evidence>
<dbReference type="PANTHER" id="PTHR33446">
    <property type="entry name" value="PROTEIN TONB-RELATED"/>
    <property type="match status" value="1"/>
</dbReference>
<evidence type="ECO:0000313" key="11">
    <source>
        <dbReference type="EMBL" id="VAW66275.1"/>
    </source>
</evidence>
<evidence type="ECO:0000256" key="8">
    <source>
        <dbReference type="ARBA" id="ARBA00022989"/>
    </source>
</evidence>
<dbReference type="GO" id="GO:0055085">
    <property type="term" value="P:transmembrane transport"/>
    <property type="evidence" value="ECO:0007669"/>
    <property type="project" value="InterPro"/>
</dbReference>
<keyword evidence="8" id="KW-1133">Transmembrane helix</keyword>
<sequence>MKPALYTFIIISALIHFAILSTQNESIFIIGENHEQGGSFLNIELSSKKTEADISLKNKVTDTYTTKNKKAKITNKILDKKIIDTSNTQTADTHHLSDNIPDQTTHGFITSNIKQKTEINRSYSRPAINSDENEKIKTLLNNELAKHFYYPKSAQRKNRQGHVVLAFTISRDGSINNIHINKSSGYNTLDKAAIKALNKIDANKDLANVLNGQSIEHLLPITYKLVSR</sequence>
<dbReference type="Pfam" id="PF03544">
    <property type="entry name" value="TonB_C"/>
    <property type="match status" value="1"/>
</dbReference>
<dbReference type="GO" id="GO:0015031">
    <property type="term" value="P:protein transport"/>
    <property type="evidence" value="ECO:0007669"/>
    <property type="project" value="UniProtKB-KW"/>
</dbReference>
<protein>
    <recommendedName>
        <fullName evidence="10">TonB C-terminal domain-containing protein</fullName>
    </recommendedName>
</protein>
<gene>
    <name evidence="11" type="ORF">MNBD_GAMMA09-3481</name>
</gene>
<organism evidence="11">
    <name type="scientific">hydrothermal vent metagenome</name>
    <dbReference type="NCBI Taxonomy" id="652676"/>
    <lineage>
        <taxon>unclassified sequences</taxon>
        <taxon>metagenomes</taxon>
        <taxon>ecological metagenomes</taxon>
    </lineage>
</organism>
<dbReference type="SUPFAM" id="SSF74653">
    <property type="entry name" value="TolA/TonB C-terminal domain"/>
    <property type="match status" value="1"/>
</dbReference>
<keyword evidence="9" id="KW-0472">Membrane</keyword>
<comment type="subcellular location">
    <subcellularLocation>
        <location evidence="1">Cell inner membrane</location>
        <topology evidence="1">Single-pass membrane protein</topology>
        <orientation evidence="1">Periplasmic side</orientation>
    </subcellularLocation>
</comment>
<dbReference type="NCBIfam" id="TIGR01352">
    <property type="entry name" value="tonB_Cterm"/>
    <property type="match status" value="1"/>
</dbReference>
<evidence type="ECO:0000259" key="10">
    <source>
        <dbReference type="PROSITE" id="PS52015"/>
    </source>
</evidence>
<keyword evidence="3" id="KW-0813">Transport</keyword>
<evidence type="ECO:0000256" key="3">
    <source>
        <dbReference type="ARBA" id="ARBA00022448"/>
    </source>
</evidence>
<dbReference type="InterPro" id="IPR037682">
    <property type="entry name" value="TonB_C"/>
</dbReference>
<dbReference type="EMBL" id="UOFI01000074">
    <property type="protein sequence ID" value="VAW66275.1"/>
    <property type="molecule type" value="Genomic_DNA"/>
</dbReference>